<name>A0A1H8EZG5_9PROT</name>
<reference evidence="2 3" key="1">
    <citation type="submission" date="2016-10" db="EMBL/GenBank/DDBJ databases">
        <authorList>
            <person name="de Groot N.N."/>
        </authorList>
    </citation>
    <scope>NUCLEOTIDE SEQUENCE [LARGE SCALE GENOMIC DNA]</scope>
    <source>
        <strain evidence="2 3">Nl18</strain>
    </source>
</reference>
<accession>A0A1H8EZG5</accession>
<dbReference type="AlphaFoldDB" id="A0A1H8EZG5"/>
<keyword evidence="1" id="KW-0472">Membrane</keyword>
<evidence type="ECO:0000313" key="2">
    <source>
        <dbReference type="EMBL" id="SEN24554.1"/>
    </source>
</evidence>
<proteinExistence type="predicted"/>
<dbReference type="Pfam" id="PF12694">
    <property type="entry name" value="cpYpsA"/>
    <property type="match status" value="1"/>
</dbReference>
<evidence type="ECO:0000313" key="3">
    <source>
        <dbReference type="Proteomes" id="UP000183898"/>
    </source>
</evidence>
<evidence type="ECO:0000256" key="1">
    <source>
        <dbReference type="SAM" id="Phobius"/>
    </source>
</evidence>
<feature type="transmembrane region" description="Helical" evidence="1">
    <location>
        <begin position="65"/>
        <end position="83"/>
    </location>
</feature>
<organism evidence="2 3">
    <name type="scientific">Nitrosospira multiformis</name>
    <dbReference type="NCBI Taxonomy" id="1231"/>
    <lineage>
        <taxon>Bacteria</taxon>
        <taxon>Pseudomonadati</taxon>
        <taxon>Pseudomonadota</taxon>
        <taxon>Betaproteobacteria</taxon>
        <taxon>Nitrosomonadales</taxon>
        <taxon>Nitrosomonadaceae</taxon>
        <taxon>Nitrosospira</taxon>
    </lineage>
</organism>
<keyword evidence="1" id="KW-0812">Transmembrane</keyword>
<dbReference type="InterPro" id="IPR024755">
    <property type="entry name" value="cpYpsA"/>
</dbReference>
<dbReference type="RefSeq" id="WP_254772609.1">
    <property type="nucleotide sequence ID" value="NZ_FOCT01000003.1"/>
</dbReference>
<dbReference type="Proteomes" id="UP000183898">
    <property type="component" value="Unassembled WGS sequence"/>
</dbReference>
<sequence length="93" mass="10225">MIQKIVSGGQTGVDRTALDWALAYHIPHGGCCPVGQRVEDGVIPDCYVLQETPEQNYQQRTKRNVIVLTLVSGYLFHISISGIRQSINVGDAQ</sequence>
<dbReference type="EMBL" id="FOCT01000003">
    <property type="protein sequence ID" value="SEN24554.1"/>
    <property type="molecule type" value="Genomic_DNA"/>
</dbReference>
<gene>
    <name evidence="2" type="ORF">SAMN05216404_103185</name>
</gene>
<protein>
    <submittedName>
        <fullName evidence="2">Putative molybdenum carrier</fullName>
    </submittedName>
</protein>
<dbReference type="Gene3D" id="3.40.50.450">
    <property type="match status" value="1"/>
</dbReference>
<keyword evidence="1" id="KW-1133">Transmembrane helix</keyword>